<evidence type="ECO:0000256" key="6">
    <source>
        <dbReference type="HAMAP-Rule" id="MF_00337"/>
    </source>
</evidence>
<dbReference type="GO" id="GO:0005829">
    <property type="term" value="C:cytosol"/>
    <property type="evidence" value="ECO:0007669"/>
    <property type="project" value="TreeGrafter"/>
</dbReference>
<evidence type="ECO:0000256" key="2">
    <source>
        <dbReference type="ARBA" id="ARBA00022490"/>
    </source>
</evidence>
<dbReference type="STRING" id="767817.Desgi_2604"/>
<dbReference type="RefSeq" id="WP_006521738.1">
    <property type="nucleotide sequence ID" value="NC_021184.1"/>
</dbReference>
<dbReference type="KEGG" id="dgi:Desgi_2604"/>
<dbReference type="EC" id="3.1.11.6" evidence="6"/>
<organism evidence="7 8">
    <name type="scientific">Desulfoscipio gibsoniae DSM 7213</name>
    <dbReference type="NCBI Taxonomy" id="767817"/>
    <lineage>
        <taxon>Bacteria</taxon>
        <taxon>Bacillati</taxon>
        <taxon>Bacillota</taxon>
        <taxon>Clostridia</taxon>
        <taxon>Eubacteriales</taxon>
        <taxon>Desulfallaceae</taxon>
        <taxon>Desulfoscipio</taxon>
    </lineage>
</organism>
<keyword evidence="4 6" id="KW-0378">Hydrolase</keyword>
<dbReference type="InterPro" id="IPR003761">
    <property type="entry name" value="Exonuc_VII_S"/>
</dbReference>
<gene>
    <name evidence="6" type="primary">xseB</name>
    <name evidence="7" type="ORF">Desgi_2604</name>
</gene>
<dbReference type="Gene3D" id="1.10.287.1040">
    <property type="entry name" value="Exonuclease VII, small subunit"/>
    <property type="match status" value="1"/>
</dbReference>
<accession>R4KNA6</accession>
<name>R4KNA6_9FIRM</name>
<evidence type="ECO:0000313" key="8">
    <source>
        <dbReference type="Proteomes" id="UP000013520"/>
    </source>
</evidence>
<dbReference type="Proteomes" id="UP000013520">
    <property type="component" value="Chromosome"/>
</dbReference>
<dbReference type="SUPFAM" id="SSF116842">
    <property type="entry name" value="XseB-like"/>
    <property type="match status" value="1"/>
</dbReference>
<dbReference type="HAMAP" id="MF_00337">
    <property type="entry name" value="Exonuc_7_S"/>
    <property type="match status" value="1"/>
</dbReference>
<evidence type="ECO:0000256" key="5">
    <source>
        <dbReference type="ARBA" id="ARBA00022839"/>
    </source>
</evidence>
<comment type="similarity">
    <text evidence="1 6">Belongs to the XseB family.</text>
</comment>
<comment type="subunit">
    <text evidence="6">Heterooligomer composed of large and small subunits.</text>
</comment>
<dbReference type="HOGENOM" id="CLU_145918_3_4_9"/>
<dbReference type="GO" id="GO:0006308">
    <property type="term" value="P:DNA catabolic process"/>
    <property type="evidence" value="ECO:0007669"/>
    <property type="project" value="UniProtKB-UniRule"/>
</dbReference>
<dbReference type="InterPro" id="IPR037004">
    <property type="entry name" value="Exonuc_VII_ssu_sf"/>
</dbReference>
<dbReference type="GO" id="GO:0008855">
    <property type="term" value="F:exodeoxyribonuclease VII activity"/>
    <property type="evidence" value="ECO:0007669"/>
    <property type="project" value="UniProtKB-UniRule"/>
</dbReference>
<dbReference type="OrthoDB" id="9798666at2"/>
<dbReference type="PIRSF" id="PIRSF006488">
    <property type="entry name" value="Exonuc_VII_S"/>
    <property type="match status" value="1"/>
</dbReference>
<evidence type="ECO:0000313" key="7">
    <source>
        <dbReference type="EMBL" id="AGL02010.1"/>
    </source>
</evidence>
<sequence>MNNNDLTFEEALARLEVLVNRLEEGNLPLEESLELFAEGIKLTKQCSKHLEQAEKQISILLEGDNGQAVVREEEL</sequence>
<dbReference type="Pfam" id="PF02609">
    <property type="entry name" value="Exonuc_VII_S"/>
    <property type="match status" value="1"/>
</dbReference>
<dbReference type="PANTHER" id="PTHR34137">
    <property type="entry name" value="EXODEOXYRIBONUCLEASE 7 SMALL SUBUNIT"/>
    <property type="match status" value="1"/>
</dbReference>
<comment type="catalytic activity">
    <reaction evidence="6">
        <text>Exonucleolytic cleavage in either 5'- to 3'- or 3'- to 5'-direction to yield nucleoside 5'-phosphates.</text>
        <dbReference type="EC" id="3.1.11.6"/>
    </reaction>
</comment>
<dbReference type="PANTHER" id="PTHR34137:SF1">
    <property type="entry name" value="EXODEOXYRIBONUCLEASE 7 SMALL SUBUNIT"/>
    <property type="match status" value="1"/>
</dbReference>
<evidence type="ECO:0000256" key="3">
    <source>
        <dbReference type="ARBA" id="ARBA00022722"/>
    </source>
</evidence>
<comment type="subcellular location">
    <subcellularLocation>
        <location evidence="6">Cytoplasm</location>
    </subcellularLocation>
</comment>
<keyword evidence="8" id="KW-1185">Reference proteome</keyword>
<evidence type="ECO:0000256" key="4">
    <source>
        <dbReference type="ARBA" id="ARBA00022801"/>
    </source>
</evidence>
<keyword evidence="2 6" id="KW-0963">Cytoplasm</keyword>
<dbReference type="NCBIfam" id="NF002140">
    <property type="entry name" value="PRK00977.1-4"/>
    <property type="match status" value="1"/>
</dbReference>
<dbReference type="EMBL" id="CP003273">
    <property type="protein sequence ID" value="AGL02010.1"/>
    <property type="molecule type" value="Genomic_DNA"/>
</dbReference>
<keyword evidence="3 6" id="KW-0540">Nuclease</keyword>
<dbReference type="eggNOG" id="COG1722">
    <property type="taxonomic scope" value="Bacteria"/>
</dbReference>
<evidence type="ECO:0000256" key="1">
    <source>
        <dbReference type="ARBA" id="ARBA00009998"/>
    </source>
</evidence>
<reference evidence="7 8" key="1">
    <citation type="submission" date="2012-01" db="EMBL/GenBank/DDBJ databases">
        <title>Complete sequence of Desulfotomaculum gibsoniae DSM 7213.</title>
        <authorList>
            <consortium name="US DOE Joint Genome Institute"/>
            <person name="Lucas S."/>
            <person name="Han J."/>
            <person name="Lapidus A."/>
            <person name="Cheng J.-F."/>
            <person name="Goodwin L."/>
            <person name="Pitluck S."/>
            <person name="Peters L."/>
            <person name="Ovchinnikova G."/>
            <person name="Teshima H."/>
            <person name="Detter J.C."/>
            <person name="Han C."/>
            <person name="Tapia R."/>
            <person name="Land M."/>
            <person name="Hauser L."/>
            <person name="Kyrpides N."/>
            <person name="Ivanova N."/>
            <person name="Pagani I."/>
            <person name="Parshina S."/>
            <person name="Plugge C."/>
            <person name="Muyzer G."/>
            <person name="Kuever J."/>
            <person name="Ivanova A."/>
            <person name="Nazina T."/>
            <person name="Klenk H.-P."/>
            <person name="Brambilla E."/>
            <person name="Spring S."/>
            <person name="Stams A.F."/>
            <person name="Woyke T."/>
        </authorList>
    </citation>
    <scope>NUCLEOTIDE SEQUENCE [LARGE SCALE GENOMIC DNA]</scope>
    <source>
        <strain evidence="7 8">DSM 7213</strain>
    </source>
</reference>
<dbReference type="GO" id="GO:0009318">
    <property type="term" value="C:exodeoxyribonuclease VII complex"/>
    <property type="evidence" value="ECO:0007669"/>
    <property type="project" value="UniProtKB-UniRule"/>
</dbReference>
<proteinExistence type="inferred from homology"/>
<dbReference type="NCBIfam" id="TIGR01280">
    <property type="entry name" value="xseB"/>
    <property type="match status" value="1"/>
</dbReference>
<dbReference type="AlphaFoldDB" id="R4KNA6"/>
<comment type="function">
    <text evidence="6">Bidirectionally degrades single-stranded DNA into large acid-insoluble oligonucleotides, which are then degraded further into small acid-soluble oligonucleotides.</text>
</comment>
<keyword evidence="5 6" id="KW-0269">Exonuclease</keyword>
<protein>
    <recommendedName>
        <fullName evidence="6">Exodeoxyribonuclease 7 small subunit</fullName>
        <ecNumber evidence="6">3.1.11.6</ecNumber>
    </recommendedName>
    <alternativeName>
        <fullName evidence="6">Exodeoxyribonuclease VII small subunit</fullName>
        <shortName evidence="6">Exonuclease VII small subunit</shortName>
    </alternativeName>
</protein>